<keyword evidence="3" id="KW-1185">Reference proteome</keyword>
<dbReference type="Proteomes" id="UP001595384">
    <property type="component" value="Unassembled WGS sequence"/>
</dbReference>
<sequence length="156" mass="18978">MLNYHDYIPTLLTKTYQEQATWRVKRKTHALLAWLTRLGRRWRIRRLAFQQPVARDRFIAVYEFTLKPDCHRDFRQAWRTVTEGIYLQCGSYGSRLHRTDKPDVYVAYAQWPSREQWEKQHTLTGENYLKAREQMRACLLDSQTRYRITVCDDYLI</sequence>
<evidence type="ECO:0000259" key="1">
    <source>
        <dbReference type="Pfam" id="PF03992"/>
    </source>
</evidence>
<evidence type="ECO:0000313" key="3">
    <source>
        <dbReference type="Proteomes" id="UP001595384"/>
    </source>
</evidence>
<gene>
    <name evidence="2" type="ORF">ACFODT_15790</name>
</gene>
<keyword evidence="2" id="KW-0503">Monooxygenase</keyword>
<dbReference type="EC" id="1.-.-.-" evidence="2"/>
<feature type="domain" description="ABM" evidence="1">
    <location>
        <begin position="58"/>
        <end position="119"/>
    </location>
</feature>
<reference evidence="3" key="1">
    <citation type="journal article" date="2019" name="Int. J. Syst. Evol. Microbiol.">
        <title>The Global Catalogue of Microorganisms (GCM) 10K type strain sequencing project: providing services to taxonomists for standard genome sequencing and annotation.</title>
        <authorList>
            <consortium name="The Broad Institute Genomics Platform"/>
            <consortium name="The Broad Institute Genome Sequencing Center for Infectious Disease"/>
            <person name="Wu L."/>
            <person name="Ma J."/>
        </authorList>
    </citation>
    <scope>NUCLEOTIDE SEQUENCE [LARGE SCALE GENOMIC DNA]</scope>
    <source>
        <strain evidence="3">KCTC 62784</strain>
    </source>
</reference>
<dbReference type="GO" id="GO:0004497">
    <property type="term" value="F:monooxygenase activity"/>
    <property type="evidence" value="ECO:0007669"/>
    <property type="project" value="UniProtKB-KW"/>
</dbReference>
<accession>A0ABV7CEP3</accession>
<evidence type="ECO:0000313" key="2">
    <source>
        <dbReference type="EMBL" id="MFC3025265.1"/>
    </source>
</evidence>
<protein>
    <submittedName>
        <fullName evidence="2">Quinol monooxygenase</fullName>
        <ecNumber evidence="2">1.-.-.-</ecNumber>
    </submittedName>
</protein>
<dbReference type="Pfam" id="PF03992">
    <property type="entry name" value="ABM"/>
    <property type="match status" value="1"/>
</dbReference>
<dbReference type="RefSeq" id="WP_123014842.1">
    <property type="nucleotide sequence ID" value="NZ_AP024912.1"/>
</dbReference>
<proteinExistence type="predicted"/>
<dbReference type="InterPro" id="IPR011008">
    <property type="entry name" value="Dimeric_a/b-barrel"/>
</dbReference>
<dbReference type="SUPFAM" id="SSF54909">
    <property type="entry name" value="Dimeric alpha+beta barrel"/>
    <property type="match status" value="1"/>
</dbReference>
<comment type="caution">
    <text evidence="2">The sequence shown here is derived from an EMBL/GenBank/DDBJ whole genome shotgun (WGS) entry which is preliminary data.</text>
</comment>
<dbReference type="InterPro" id="IPR007138">
    <property type="entry name" value="ABM_dom"/>
</dbReference>
<organism evidence="2 3">
    <name type="scientific">Vibrio zhugei</name>
    <dbReference type="NCBI Taxonomy" id="2479546"/>
    <lineage>
        <taxon>Bacteria</taxon>
        <taxon>Pseudomonadati</taxon>
        <taxon>Pseudomonadota</taxon>
        <taxon>Gammaproteobacteria</taxon>
        <taxon>Vibrionales</taxon>
        <taxon>Vibrionaceae</taxon>
        <taxon>Vibrio</taxon>
    </lineage>
</organism>
<dbReference type="EMBL" id="JBHRSE010000114">
    <property type="protein sequence ID" value="MFC3025265.1"/>
    <property type="molecule type" value="Genomic_DNA"/>
</dbReference>
<keyword evidence="2" id="KW-0560">Oxidoreductase</keyword>
<name>A0ABV7CEP3_9VIBR</name>
<dbReference type="Gene3D" id="3.30.70.100">
    <property type="match status" value="1"/>
</dbReference>